<evidence type="ECO:0000313" key="2">
    <source>
        <dbReference type="EMBL" id="KAH7363504.1"/>
    </source>
</evidence>
<dbReference type="Proteomes" id="UP000813385">
    <property type="component" value="Unassembled WGS sequence"/>
</dbReference>
<dbReference type="OrthoDB" id="5366688at2759"/>
<protein>
    <submittedName>
        <fullName evidence="2">Uncharacterized protein</fullName>
    </submittedName>
</protein>
<keyword evidence="3" id="KW-1185">Reference proteome</keyword>
<evidence type="ECO:0000313" key="3">
    <source>
        <dbReference type="Proteomes" id="UP000813385"/>
    </source>
</evidence>
<keyword evidence="1" id="KW-0812">Transmembrane</keyword>
<gene>
    <name evidence="2" type="ORF">B0T11DRAFT_94480</name>
</gene>
<name>A0A8K0TJZ1_9PEZI</name>
<dbReference type="EMBL" id="JAGPXD010000003">
    <property type="protein sequence ID" value="KAH7363504.1"/>
    <property type="molecule type" value="Genomic_DNA"/>
</dbReference>
<comment type="caution">
    <text evidence="2">The sequence shown here is derived from an EMBL/GenBank/DDBJ whole genome shotgun (WGS) entry which is preliminary data.</text>
</comment>
<feature type="transmembrane region" description="Helical" evidence="1">
    <location>
        <begin position="157"/>
        <end position="180"/>
    </location>
</feature>
<proteinExistence type="predicted"/>
<dbReference type="AlphaFoldDB" id="A0A8K0TJZ1"/>
<keyword evidence="1" id="KW-0472">Membrane</keyword>
<accession>A0A8K0TJZ1</accession>
<keyword evidence="1" id="KW-1133">Transmembrane helix</keyword>
<organism evidence="2 3">
    <name type="scientific">Plectosphaerella cucumerina</name>
    <dbReference type="NCBI Taxonomy" id="40658"/>
    <lineage>
        <taxon>Eukaryota</taxon>
        <taxon>Fungi</taxon>
        <taxon>Dikarya</taxon>
        <taxon>Ascomycota</taxon>
        <taxon>Pezizomycotina</taxon>
        <taxon>Sordariomycetes</taxon>
        <taxon>Hypocreomycetidae</taxon>
        <taxon>Glomerellales</taxon>
        <taxon>Plectosphaerellaceae</taxon>
        <taxon>Plectosphaerella</taxon>
    </lineage>
</organism>
<feature type="transmembrane region" description="Helical" evidence="1">
    <location>
        <begin position="78"/>
        <end position="99"/>
    </location>
</feature>
<reference evidence="2" key="1">
    <citation type="journal article" date="2021" name="Nat. Commun.">
        <title>Genetic determinants of endophytism in the Arabidopsis root mycobiome.</title>
        <authorList>
            <person name="Mesny F."/>
            <person name="Miyauchi S."/>
            <person name="Thiergart T."/>
            <person name="Pickel B."/>
            <person name="Atanasova L."/>
            <person name="Karlsson M."/>
            <person name="Huettel B."/>
            <person name="Barry K.W."/>
            <person name="Haridas S."/>
            <person name="Chen C."/>
            <person name="Bauer D."/>
            <person name="Andreopoulos W."/>
            <person name="Pangilinan J."/>
            <person name="LaButti K."/>
            <person name="Riley R."/>
            <person name="Lipzen A."/>
            <person name="Clum A."/>
            <person name="Drula E."/>
            <person name="Henrissat B."/>
            <person name="Kohler A."/>
            <person name="Grigoriev I.V."/>
            <person name="Martin F.M."/>
            <person name="Hacquard S."/>
        </authorList>
    </citation>
    <scope>NUCLEOTIDE SEQUENCE</scope>
    <source>
        <strain evidence="2">MPI-CAGE-AT-0016</strain>
    </source>
</reference>
<evidence type="ECO:0000256" key="1">
    <source>
        <dbReference type="SAM" id="Phobius"/>
    </source>
</evidence>
<feature type="transmembrane region" description="Helical" evidence="1">
    <location>
        <begin position="49"/>
        <end position="71"/>
    </location>
</feature>
<sequence>MGAMPQLGALGHTFTAMRAMQLISLVAIVGMTGDFVAEMVAADSRPPDVLIGTLVVACLATLYVTISYILYWDSMLPLLIATATDAGLMVANIVVAVTLGKPLSFLTCKDLSAGGGSNASFIASIGKNIVEATGADGRVNYYVWVGAAQKSCYATKAVWGLSIALCVLFAFSGVASICLWRRQKMTTPKDCEGQ</sequence>